<accession>A0ABU3R042</accession>
<feature type="domain" description="DUF4340" evidence="2">
    <location>
        <begin position="70"/>
        <end position="221"/>
    </location>
</feature>
<reference evidence="3 4" key="1">
    <citation type="submission" date="2023-10" db="EMBL/GenBank/DDBJ databases">
        <title>Psychrosphaera aquimaarina strain SW33 isolated from seawater.</title>
        <authorList>
            <person name="Bayburt H."/>
            <person name="Kim J.M."/>
            <person name="Choi B.J."/>
            <person name="Jeon C.O."/>
        </authorList>
    </citation>
    <scope>NUCLEOTIDE SEQUENCE [LARGE SCALE GENOMIC DNA]</scope>
    <source>
        <strain evidence="3 4">KCTC 52743</strain>
    </source>
</reference>
<name>A0ABU3R042_9GAMM</name>
<keyword evidence="4" id="KW-1185">Reference proteome</keyword>
<dbReference type="Pfam" id="PF14238">
    <property type="entry name" value="DUF4340"/>
    <property type="match status" value="1"/>
</dbReference>
<organism evidence="3 4">
    <name type="scientific">Psychrosphaera aquimarina</name>
    <dbReference type="NCBI Taxonomy" id="2044854"/>
    <lineage>
        <taxon>Bacteria</taxon>
        <taxon>Pseudomonadati</taxon>
        <taxon>Pseudomonadota</taxon>
        <taxon>Gammaproteobacteria</taxon>
        <taxon>Alteromonadales</taxon>
        <taxon>Pseudoalteromonadaceae</taxon>
        <taxon>Psychrosphaera</taxon>
    </lineage>
</organism>
<sequence length="344" mass="39224">MNVNLLIKTLIFGVFVLLFSSYFIAKNKGVQSFEKTQLLTEFDASLVEVIKMQTAKNDDLMSVKKVNGQWLLSNKFDYPVDTAQLSKLLQSLKDAKIIELKTKQDKYFSRLGLQNIDKPTSVATLLTFESKEQSIQVLLGNESTSASGRYVRLAGSSQTYLVDLDIDLPEASSDWLKPDIVPIEYAQIRQVDITLPENSFSIVRKESDDESADITVTDELTVLSEENDKVRLKDNFELVETVEGKKLQYDSILTGLVRNIINLTVKDVQLGESHQMPVYQTLILNYVDKAAHQALPNQQMSLKLFKTDDETPTYWLQKNNDKWLLQISEFDFKQVSKPLNDYLE</sequence>
<dbReference type="EMBL" id="JAWCUA010000007">
    <property type="protein sequence ID" value="MDU0113047.1"/>
    <property type="molecule type" value="Genomic_DNA"/>
</dbReference>
<evidence type="ECO:0000259" key="2">
    <source>
        <dbReference type="Pfam" id="PF14238"/>
    </source>
</evidence>
<evidence type="ECO:0000256" key="1">
    <source>
        <dbReference type="SAM" id="Phobius"/>
    </source>
</evidence>
<dbReference type="RefSeq" id="WP_315946661.1">
    <property type="nucleotide sequence ID" value="NZ_JAWCUA010000007.1"/>
</dbReference>
<evidence type="ECO:0000313" key="4">
    <source>
        <dbReference type="Proteomes" id="UP001257914"/>
    </source>
</evidence>
<gene>
    <name evidence="3" type="ORF">RT723_08565</name>
</gene>
<comment type="caution">
    <text evidence="3">The sequence shown here is derived from an EMBL/GenBank/DDBJ whole genome shotgun (WGS) entry which is preliminary data.</text>
</comment>
<dbReference type="InterPro" id="IPR025641">
    <property type="entry name" value="DUF4340"/>
</dbReference>
<protein>
    <submittedName>
        <fullName evidence="3">DUF4340 domain-containing protein</fullName>
    </submittedName>
</protein>
<keyword evidence="1" id="KW-0472">Membrane</keyword>
<feature type="transmembrane region" description="Helical" evidence="1">
    <location>
        <begin position="6"/>
        <end position="25"/>
    </location>
</feature>
<dbReference type="Proteomes" id="UP001257914">
    <property type="component" value="Unassembled WGS sequence"/>
</dbReference>
<evidence type="ECO:0000313" key="3">
    <source>
        <dbReference type="EMBL" id="MDU0113047.1"/>
    </source>
</evidence>
<keyword evidence="1" id="KW-0812">Transmembrane</keyword>
<keyword evidence="1" id="KW-1133">Transmembrane helix</keyword>
<proteinExistence type="predicted"/>